<dbReference type="Proteomes" id="UP000808914">
    <property type="component" value="Unassembled WGS sequence"/>
</dbReference>
<evidence type="ECO:0000313" key="7">
    <source>
        <dbReference type="EMBL" id="MBM7646952.1"/>
    </source>
</evidence>
<gene>
    <name evidence="7" type="ORF">JOD45_003187</name>
</gene>
<dbReference type="EMBL" id="JAFBER010000035">
    <property type="protein sequence ID" value="MBM7646952.1"/>
    <property type="molecule type" value="Genomic_DNA"/>
</dbReference>
<keyword evidence="3 7" id="KW-0238">DNA-binding</keyword>
<organism evidence="7 8">
    <name type="scientific">Scopulibacillus daqui</name>
    <dbReference type="NCBI Taxonomy" id="1469162"/>
    <lineage>
        <taxon>Bacteria</taxon>
        <taxon>Bacillati</taxon>
        <taxon>Bacillota</taxon>
        <taxon>Bacilli</taxon>
        <taxon>Bacillales</taxon>
        <taxon>Sporolactobacillaceae</taxon>
        <taxon>Scopulibacillus</taxon>
    </lineage>
</organism>
<feature type="domain" description="HTH lysR-type" evidence="6">
    <location>
        <begin position="1"/>
        <end position="58"/>
    </location>
</feature>
<dbReference type="Pfam" id="PF03466">
    <property type="entry name" value="LysR_substrate"/>
    <property type="match status" value="1"/>
</dbReference>
<dbReference type="PRINTS" id="PR00039">
    <property type="entry name" value="HTHLYSR"/>
</dbReference>
<feature type="coiled-coil region" evidence="5">
    <location>
        <begin position="65"/>
        <end position="92"/>
    </location>
</feature>
<dbReference type="GO" id="GO:0003677">
    <property type="term" value="F:DNA binding"/>
    <property type="evidence" value="ECO:0007669"/>
    <property type="project" value="UniProtKB-KW"/>
</dbReference>
<dbReference type="PANTHER" id="PTHR30346:SF0">
    <property type="entry name" value="HCA OPERON TRANSCRIPTIONAL ACTIVATOR HCAR"/>
    <property type="match status" value="1"/>
</dbReference>
<dbReference type="RefSeq" id="WP_205004822.1">
    <property type="nucleotide sequence ID" value="NZ_JAFBER010000035.1"/>
</dbReference>
<comment type="similarity">
    <text evidence="1">Belongs to the LysR transcriptional regulatory family.</text>
</comment>
<dbReference type="Gene3D" id="3.40.190.290">
    <property type="match status" value="1"/>
</dbReference>
<dbReference type="SUPFAM" id="SSF53850">
    <property type="entry name" value="Periplasmic binding protein-like II"/>
    <property type="match status" value="1"/>
</dbReference>
<evidence type="ECO:0000313" key="8">
    <source>
        <dbReference type="Proteomes" id="UP000808914"/>
    </source>
</evidence>
<dbReference type="Pfam" id="PF00126">
    <property type="entry name" value="HTH_1"/>
    <property type="match status" value="1"/>
</dbReference>
<keyword evidence="2" id="KW-0805">Transcription regulation</keyword>
<dbReference type="InterPro" id="IPR036390">
    <property type="entry name" value="WH_DNA-bd_sf"/>
</dbReference>
<name>A0ABS2Q3S9_9BACL</name>
<keyword evidence="5" id="KW-0175">Coiled coil</keyword>
<dbReference type="PROSITE" id="PS50931">
    <property type="entry name" value="HTH_LYSR"/>
    <property type="match status" value="1"/>
</dbReference>
<evidence type="ECO:0000256" key="5">
    <source>
        <dbReference type="SAM" id="Coils"/>
    </source>
</evidence>
<reference evidence="7 8" key="1">
    <citation type="submission" date="2021-01" db="EMBL/GenBank/DDBJ databases">
        <title>Genomic Encyclopedia of Type Strains, Phase IV (KMG-IV): sequencing the most valuable type-strain genomes for metagenomic binning, comparative biology and taxonomic classification.</title>
        <authorList>
            <person name="Goeker M."/>
        </authorList>
    </citation>
    <scope>NUCLEOTIDE SEQUENCE [LARGE SCALE GENOMIC DNA]</scope>
    <source>
        <strain evidence="7 8">DSM 28236</strain>
    </source>
</reference>
<dbReference type="InterPro" id="IPR005119">
    <property type="entry name" value="LysR_subst-bd"/>
</dbReference>
<dbReference type="InterPro" id="IPR000847">
    <property type="entry name" value="LysR_HTH_N"/>
</dbReference>
<dbReference type="Gene3D" id="1.10.10.10">
    <property type="entry name" value="Winged helix-like DNA-binding domain superfamily/Winged helix DNA-binding domain"/>
    <property type="match status" value="1"/>
</dbReference>
<dbReference type="PANTHER" id="PTHR30346">
    <property type="entry name" value="TRANSCRIPTIONAL DUAL REGULATOR HCAR-RELATED"/>
    <property type="match status" value="1"/>
</dbReference>
<accession>A0ABS2Q3S9</accession>
<evidence type="ECO:0000256" key="2">
    <source>
        <dbReference type="ARBA" id="ARBA00023015"/>
    </source>
</evidence>
<dbReference type="SUPFAM" id="SSF46785">
    <property type="entry name" value="Winged helix' DNA-binding domain"/>
    <property type="match status" value="1"/>
</dbReference>
<keyword evidence="4" id="KW-0804">Transcription</keyword>
<protein>
    <submittedName>
        <fullName evidence="7">DNA-binding transcriptional LysR family regulator</fullName>
    </submittedName>
</protein>
<sequence>MELRQLHDFLTVAEELHFGKAAKRLSMTQPPLSQQIQRLEDELGVLLFKRTKRHVELTKAGRTFLEGVTRSLDQLNKAIEAAERAQRGEIRKLTIGFVGSATYDILPPVIREYRNQFPLVEVTLQELSTPDQIEELYQGKLDIGFVRPPIRSDAIISEMIHETECILAIPRQHPLSQEKSIPVSMLQNQPFVLVSRNIWPNIYDDVVSLCRNGRRLSKGPFIAGDHQLY</sequence>
<evidence type="ECO:0000256" key="4">
    <source>
        <dbReference type="ARBA" id="ARBA00023163"/>
    </source>
</evidence>
<proteinExistence type="inferred from homology"/>
<dbReference type="InterPro" id="IPR036388">
    <property type="entry name" value="WH-like_DNA-bd_sf"/>
</dbReference>
<evidence type="ECO:0000256" key="1">
    <source>
        <dbReference type="ARBA" id="ARBA00009437"/>
    </source>
</evidence>
<keyword evidence="8" id="KW-1185">Reference proteome</keyword>
<comment type="caution">
    <text evidence="7">The sequence shown here is derived from an EMBL/GenBank/DDBJ whole genome shotgun (WGS) entry which is preliminary data.</text>
</comment>
<evidence type="ECO:0000256" key="3">
    <source>
        <dbReference type="ARBA" id="ARBA00023125"/>
    </source>
</evidence>
<evidence type="ECO:0000259" key="6">
    <source>
        <dbReference type="PROSITE" id="PS50931"/>
    </source>
</evidence>